<dbReference type="SMART" id="SM00065">
    <property type="entry name" value="GAF"/>
    <property type="match status" value="1"/>
</dbReference>
<feature type="domain" description="ANTAR" evidence="3">
    <location>
        <begin position="172"/>
        <end position="233"/>
    </location>
</feature>
<evidence type="ECO:0000256" key="2">
    <source>
        <dbReference type="ARBA" id="ARBA00023163"/>
    </source>
</evidence>
<evidence type="ECO:0000256" key="1">
    <source>
        <dbReference type="ARBA" id="ARBA00023015"/>
    </source>
</evidence>
<dbReference type="Gene3D" id="1.10.10.10">
    <property type="entry name" value="Winged helix-like DNA-binding domain superfamily/Winged helix DNA-binding domain"/>
    <property type="match status" value="1"/>
</dbReference>
<dbReference type="InterPro" id="IPR003018">
    <property type="entry name" value="GAF"/>
</dbReference>
<dbReference type="SUPFAM" id="SSF55781">
    <property type="entry name" value="GAF domain-like"/>
    <property type="match status" value="1"/>
</dbReference>
<evidence type="ECO:0000313" key="4">
    <source>
        <dbReference type="EMBL" id="GGZ27296.1"/>
    </source>
</evidence>
<name>A0A918PY76_9ACTN</name>
<dbReference type="Gene3D" id="3.30.450.40">
    <property type="match status" value="1"/>
</dbReference>
<dbReference type="SMART" id="SM01012">
    <property type="entry name" value="ANTAR"/>
    <property type="match status" value="1"/>
</dbReference>
<organism evidence="4 5">
    <name type="scientific">Streptomyces poonensis</name>
    <dbReference type="NCBI Taxonomy" id="68255"/>
    <lineage>
        <taxon>Bacteria</taxon>
        <taxon>Bacillati</taxon>
        <taxon>Actinomycetota</taxon>
        <taxon>Actinomycetes</taxon>
        <taxon>Kitasatosporales</taxon>
        <taxon>Streptomycetaceae</taxon>
        <taxon>Streptomyces</taxon>
    </lineage>
</organism>
<dbReference type="Pfam" id="PF03861">
    <property type="entry name" value="ANTAR"/>
    <property type="match status" value="1"/>
</dbReference>
<dbReference type="PROSITE" id="PS50921">
    <property type="entry name" value="ANTAR"/>
    <property type="match status" value="1"/>
</dbReference>
<sequence length="245" mass="26721">MTAVDPERRMLHILVEAVEAVIDGHNPIDFLQRFSGRCTELLEVAAAGVMLADEHDELQIIAASDEYIRLLELSALQHQQGPWVVCYHTSRALLNIDLTSPGDVAAGASFAEAAGRAGIAVTHALPLRLHDEAVGVLNLFHTQPGPLSALDARMAQALADLAAIATLQQRTPEYNHGDITQPRIALHSRMLIERAMGILAERWHTTPDTAFGHLRAYARAHRLRLTDLARQVVDGTADIDAIHPS</sequence>
<comment type="caution">
    <text evidence="4">The sequence shown here is derived from an EMBL/GenBank/DDBJ whole genome shotgun (WGS) entry which is preliminary data.</text>
</comment>
<keyword evidence="2" id="KW-0804">Transcription</keyword>
<keyword evidence="1" id="KW-0805">Transcription regulation</keyword>
<dbReference type="RefSeq" id="WP_189863557.1">
    <property type="nucleotide sequence ID" value="NZ_BMVW01000013.1"/>
</dbReference>
<reference evidence="4" key="2">
    <citation type="submission" date="2020-09" db="EMBL/GenBank/DDBJ databases">
        <authorList>
            <person name="Sun Q."/>
            <person name="Ohkuma M."/>
        </authorList>
    </citation>
    <scope>NUCLEOTIDE SEQUENCE</scope>
    <source>
        <strain evidence="4">JCM 4815</strain>
    </source>
</reference>
<gene>
    <name evidence="4" type="ORF">GCM10010365_54370</name>
</gene>
<dbReference type="InterPro" id="IPR036388">
    <property type="entry name" value="WH-like_DNA-bd_sf"/>
</dbReference>
<dbReference type="EMBL" id="BMVW01000013">
    <property type="protein sequence ID" value="GGZ27296.1"/>
    <property type="molecule type" value="Genomic_DNA"/>
</dbReference>
<dbReference type="GO" id="GO:0003723">
    <property type="term" value="F:RNA binding"/>
    <property type="evidence" value="ECO:0007669"/>
    <property type="project" value="InterPro"/>
</dbReference>
<dbReference type="InterPro" id="IPR005561">
    <property type="entry name" value="ANTAR"/>
</dbReference>
<proteinExistence type="predicted"/>
<evidence type="ECO:0000313" key="5">
    <source>
        <dbReference type="Proteomes" id="UP000622166"/>
    </source>
</evidence>
<keyword evidence="5" id="KW-1185">Reference proteome</keyword>
<dbReference type="AlphaFoldDB" id="A0A918PY76"/>
<dbReference type="InterPro" id="IPR029016">
    <property type="entry name" value="GAF-like_dom_sf"/>
</dbReference>
<evidence type="ECO:0000259" key="3">
    <source>
        <dbReference type="PROSITE" id="PS50921"/>
    </source>
</evidence>
<reference evidence="4" key="1">
    <citation type="journal article" date="2014" name="Int. J. Syst. Evol. Microbiol.">
        <title>Complete genome sequence of Corynebacterium casei LMG S-19264T (=DSM 44701T), isolated from a smear-ripened cheese.</title>
        <authorList>
            <consortium name="US DOE Joint Genome Institute (JGI-PGF)"/>
            <person name="Walter F."/>
            <person name="Albersmeier A."/>
            <person name="Kalinowski J."/>
            <person name="Ruckert C."/>
        </authorList>
    </citation>
    <scope>NUCLEOTIDE SEQUENCE</scope>
    <source>
        <strain evidence="4">JCM 4815</strain>
    </source>
</reference>
<dbReference type="Pfam" id="PF13185">
    <property type="entry name" value="GAF_2"/>
    <property type="match status" value="1"/>
</dbReference>
<dbReference type="Proteomes" id="UP000622166">
    <property type="component" value="Unassembled WGS sequence"/>
</dbReference>
<accession>A0A918PY76</accession>
<dbReference type="InterPro" id="IPR012074">
    <property type="entry name" value="GAF_ANTAR"/>
</dbReference>
<dbReference type="PIRSF" id="PIRSF036625">
    <property type="entry name" value="GAF_ANTAR"/>
    <property type="match status" value="1"/>
</dbReference>
<protein>
    <submittedName>
        <fullName evidence="4">Transcriptional regulator</fullName>
    </submittedName>
</protein>